<evidence type="ECO:0000256" key="1">
    <source>
        <dbReference type="SAM" id="MobiDB-lite"/>
    </source>
</evidence>
<feature type="region of interest" description="Disordered" evidence="1">
    <location>
        <begin position="120"/>
        <end position="143"/>
    </location>
</feature>
<dbReference type="PANTHER" id="PTHR31157">
    <property type="entry name" value="SCP DOMAIN-CONTAINING PROTEIN"/>
    <property type="match status" value="1"/>
</dbReference>
<name>X5DI54_9BACT</name>
<dbReference type="Pfam" id="PF00188">
    <property type="entry name" value="CAP"/>
    <property type="match status" value="1"/>
</dbReference>
<evidence type="ECO:0000313" key="3">
    <source>
        <dbReference type="EMBL" id="AHW60769.1"/>
    </source>
</evidence>
<evidence type="ECO:0000313" key="4">
    <source>
        <dbReference type="EMBL" id="SES70727.1"/>
    </source>
</evidence>
<accession>X5DI54</accession>
<dbReference type="InterPro" id="IPR035940">
    <property type="entry name" value="CAP_sf"/>
</dbReference>
<feature type="domain" description="SCP" evidence="2">
    <location>
        <begin position="103"/>
        <end position="214"/>
    </location>
</feature>
<dbReference type="PANTHER" id="PTHR31157:SF1">
    <property type="entry name" value="SCP DOMAIN-CONTAINING PROTEIN"/>
    <property type="match status" value="1"/>
</dbReference>
<evidence type="ECO:0000313" key="5">
    <source>
        <dbReference type="Proteomes" id="UP000023772"/>
    </source>
</evidence>
<reference evidence="3 5" key="1">
    <citation type="submission" date="2014-03" db="EMBL/GenBank/DDBJ databases">
        <title>Complete genome sequence of a deeply braunched marine Bacteroidia bacterium Draconibacterium orientale type strain FH5T.</title>
        <authorList>
            <person name="Li X."/>
            <person name="Wang X."/>
            <person name="Xie Z."/>
            <person name="Du Z."/>
            <person name="Chen G."/>
        </authorList>
    </citation>
    <scope>NUCLEOTIDE SEQUENCE [LARGE SCALE GENOMIC DNA]</scope>
    <source>
        <strain evidence="3 5">FH5</strain>
    </source>
</reference>
<reference evidence="4 6" key="2">
    <citation type="submission" date="2016-10" db="EMBL/GenBank/DDBJ databases">
        <authorList>
            <person name="de Groot N.N."/>
        </authorList>
    </citation>
    <scope>NUCLEOTIDE SEQUENCE [LARGE SCALE GENOMIC DNA]</scope>
    <source>
        <strain evidence="4 6">DSM 25947</strain>
    </source>
</reference>
<dbReference type="STRING" id="1168034.FH5T_17070"/>
<dbReference type="Gene3D" id="3.40.33.10">
    <property type="entry name" value="CAP"/>
    <property type="match status" value="1"/>
</dbReference>
<dbReference type="EMBL" id="CP007451">
    <property type="protein sequence ID" value="AHW60769.1"/>
    <property type="molecule type" value="Genomic_DNA"/>
</dbReference>
<organism evidence="4 6">
    <name type="scientific">Draconibacterium orientale</name>
    <dbReference type="NCBI Taxonomy" id="1168034"/>
    <lineage>
        <taxon>Bacteria</taxon>
        <taxon>Pseudomonadati</taxon>
        <taxon>Bacteroidota</taxon>
        <taxon>Bacteroidia</taxon>
        <taxon>Marinilabiliales</taxon>
        <taxon>Prolixibacteraceae</taxon>
        <taxon>Draconibacterium</taxon>
    </lineage>
</organism>
<dbReference type="InterPro" id="IPR014044">
    <property type="entry name" value="CAP_dom"/>
</dbReference>
<dbReference type="CDD" id="cd05379">
    <property type="entry name" value="CAP_bacterial"/>
    <property type="match status" value="1"/>
</dbReference>
<sequence>MRITKISIAILLIGLCLGVSAKEELKDRTLNTAADVSYLSELEKEVIYEINLFRSNPSEYAEKYIAPLAQFYDKRILHYPGDKSILTQEGVSALRECVRALKNAVPAPILYPDKLLTKAANDHQKDQSKTGKTGHIGRDGSNSKERIERYGKWQVRIAENIAYGNTSARQIVIFLLIDDGVKNRGHRANLLQADFKSLGVACGTHPQYNTMCVMDLAGGMENN</sequence>
<protein>
    <submittedName>
        <fullName evidence="4">Cysteine-rich secretory protein family protein</fullName>
    </submittedName>
    <submittedName>
        <fullName evidence="3">Secretion protein</fullName>
    </submittedName>
</protein>
<dbReference type="RefSeq" id="WP_038561120.1">
    <property type="nucleotide sequence ID" value="NZ_FOHT01000001.1"/>
</dbReference>
<dbReference type="Proteomes" id="UP000181981">
    <property type="component" value="Unassembled WGS sequence"/>
</dbReference>
<dbReference type="SUPFAM" id="SSF55797">
    <property type="entry name" value="PR-1-like"/>
    <property type="match status" value="1"/>
</dbReference>
<dbReference type="KEGG" id="dori:FH5T_17070"/>
<feature type="compositionally biased region" description="Basic and acidic residues" evidence="1">
    <location>
        <begin position="120"/>
        <end position="129"/>
    </location>
</feature>
<gene>
    <name evidence="3" type="ORF">FH5T_17070</name>
    <name evidence="4" type="ORF">SAMN05444285_101258</name>
</gene>
<dbReference type="HOGENOM" id="CLU_085385_0_0_10"/>
<keyword evidence="5" id="KW-1185">Reference proteome</keyword>
<dbReference type="EMBL" id="FOHT01000001">
    <property type="protein sequence ID" value="SES70727.1"/>
    <property type="molecule type" value="Genomic_DNA"/>
</dbReference>
<proteinExistence type="predicted"/>
<dbReference type="Proteomes" id="UP000023772">
    <property type="component" value="Chromosome"/>
</dbReference>
<dbReference type="AlphaFoldDB" id="X5DI54"/>
<dbReference type="OrthoDB" id="7550377at2"/>
<evidence type="ECO:0000313" key="6">
    <source>
        <dbReference type="Proteomes" id="UP000181981"/>
    </source>
</evidence>
<dbReference type="eggNOG" id="COG2340">
    <property type="taxonomic scope" value="Bacteria"/>
</dbReference>
<evidence type="ECO:0000259" key="2">
    <source>
        <dbReference type="Pfam" id="PF00188"/>
    </source>
</evidence>